<gene>
    <name evidence="2" type="ORF">SAMN04488116_1211</name>
</gene>
<feature type="signal peptide" evidence="1">
    <location>
        <begin position="1"/>
        <end position="18"/>
    </location>
</feature>
<accession>A0A1M5JTI0</accession>
<dbReference type="Gene3D" id="1.20.120.1490">
    <property type="match status" value="1"/>
</dbReference>
<name>A0A1M5JTI0_9FLAO</name>
<dbReference type="OrthoDB" id="956918at2"/>
<proteinExistence type="predicted"/>
<reference evidence="3" key="1">
    <citation type="submission" date="2016-11" db="EMBL/GenBank/DDBJ databases">
        <authorList>
            <person name="Varghese N."/>
            <person name="Submissions S."/>
        </authorList>
    </citation>
    <scope>NUCLEOTIDE SEQUENCE [LARGE SCALE GENOMIC DNA]</scope>
    <source>
        <strain evidence="3">DSM 22638</strain>
    </source>
</reference>
<sequence>MKRLAVVLILLMSVAAFAQKHQGSKMGKGYKNDLTTEQLATLHTKKMTLALDLTDRQQKQVMEIHLEQAEVRKAKHEEIKAKKESGEWKKPTSDERFEMENARLDRQIAHHQKMKEILDEEQYQTWKKLTLLKRKNGKKKMQERGRRG</sequence>
<dbReference type="STRING" id="570519.SAMN04488116_1211"/>
<dbReference type="RefSeq" id="WP_073177282.1">
    <property type="nucleotide sequence ID" value="NZ_FQWL01000002.1"/>
</dbReference>
<dbReference type="AlphaFoldDB" id="A0A1M5JTI0"/>
<evidence type="ECO:0000313" key="3">
    <source>
        <dbReference type="Proteomes" id="UP000184532"/>
    </source>
</evidence>
<dbReference type="EMBL" id="FQWL01000002">
    <property type="protein sequence ID" value="SHG43861.1"/>
    <property type="molecule type" value="Genomic_DNA"/>
</dbReference>
<organism evidence="2 3">
    <name type="scientific">Flagellimonas flava</name>
    <dbReference type="NCBI Taxonomy" id="570519"/>
    <lineage>
        <taxon>Bacteria</taxon>
        <taxon>Pseudomonadati</taxon>
        <taxon>Bacteroidota</taxon>
        <taxon>Flavobacteriia</taxon>
        <taxon>Flavobacteriales</taxon>
        <taxon>Flavobacteriaceae</taxon>
        <taxon>Flagellimonas</taxon>
    </lineage>
</organism>
<evidence type="ECO:0000256" key="1">
    <source>
        <dbReference type="SAM" id="SignalP"/>
    </source>
</evidence>
<evidence type="ECO:0008006" key="4">
    <source>
        <dbReference type="Google" id="ProtNLM"/>
    </source>
</evidence>
<keyword evidence="3" id="KW-1185">Reference proteome</keyword>
<evidence type="ECO:0000313" key="2">
    <source>
        <dbReference type="EMBL" id="SHG43861.1"/>
    </source>
</evidence>
<feature type="chain" id="PRO_5013177805" description="LTXXQ motif family protein" evidence="1">
    <location>
        <begin position="19"/>
        <end position="148"/>
    </location>
</feature>
<keyword evidence="1" id="KW-0732">Signal</keyword>
<protein>
    <recommendedName>
        <fullName evidence="4">LTXXQ motif family protein</fullName>
    </recommendedName>
</protein>
<dbReference type="Proteomes" id="UP000184532">
    <property type="component" value="Unassembled WGS sequence"/>
</dbReference>